<organism evidence="1 2">
    <name type="scientific">Haematococcus lacustris</name>
    <name type="common">Green alga</name>
    <name type="synonym">Haematococcus pluvialis</name>
    <dbReference type="NCBI Taxonomy" id="44745"/>
    <lineage>
        <taxon>Eukaryota</taxon>
        <taxon>Viridiplantae</taxon>
        <taxon>Chlorophyta</taxon>
        <taxon>core chlorophytes</taxon>
        <taxon>Chlorophyceae</taxon>
        <taxon>CS clade</taxon>
        <taxon>Chlamydomonadales</taxon>
        <taxon>Haematococcaceae</taxon>
        <taxon>Haematococcus</taxon>
    </lineage>
</organism>
<comment type="caution">
    <text evidence="1">The sequence shown here is derived from an EMBL/GenBank/DDBJ whole genome shotgun (WGS) entry which is preliminary data.</text>
</comment>
<proteinExistence type="predicted"/>
<sequence length="178" mass="18496">MRLQLLHKPSHEVAVVLYGSDGGFGSLCGGSTNLTPPWHLASLRRIHADPTLPKEGGVLPLLSKASTLVGPYSRLLVHLPATSVAGCPHGGLLDNQHTGREAILMELFTTPPGIGWGASNLGWVCSGVTSAPMTRNEPHDEAAARGDQEQNMNVQLALPPALRPAGAGPWRGPGGASA</sequence>
<accession>A0A699ZNR5</accession>
<evidence type="ECO:0000313" key="2">
    <source>
        <dbReference type="Proteomes" id="UP000485058"/>
    </source>
</evidence>
<dbReference type="EMBL" id="BLLF01002307">
    <property type="protein sequence ID" value="GFH23585.1"/>
    <property type="molecule type" value="Genomic_DNA"/>
</dbReference>
<dbReference type="Proteomes" id="UP000485058">
    <property type="component" value="Unassembled WGS sequence"/>
</dbReference>
<protein>
    <submittedName>
        <fullName evidence="1">Uncharacterized protein</fullName>
    </submittedName>
</protein>
<evidence type="ECO:0000313" key="1">
    <source>
        <dbReference type="EMBL" id="GFH23585.1"/>
    </source>
</evidence>
<keyword evidence="2" id="KW-1185">Reference proteome</keyword>
<reference evidence="1 2" key="1">
    <citation type="submission" date="2020-02" db="EMBL/GenBank/DDBJ databases">
        <title>Draft genome sequence of Haematococcus lacustris strain NIES-144.</title>
        <authorList>
            <person name="Morimoto D."/>
            <person name="Nakagawa S."/>
            <person name="Yoshida T."/>
            <person name="Sawayama S."/>
        </authorList>
    </citation>
    <scope>NUCLEOTIDE SEQUENCE [LARGE SCALE GENOMIC DNA]</scope>
    <source>
        <strain evidence="1 2">NIES-144</strain>
    </source>
</reference>
<dbReference type="AlphaFoldDB" id="A0A699ZNR5"/>
<name>A0A699ZNR5_HAELA</name>
<gene>
    <name evidence="1" type="ORF">HaLaN_21216</name>
</gene>